<sequence length="120" mass="13028">MHLVSCTVMRSTILPGRAGYSIDVVLRDDKVSSTPSAFVRSVETKNDISEYFNYTPGPLPNLSPGLISVFRGADGGDTTRPLEGPLPDLLPIGFTSSEWCHYFSLTITVSMYGLDRVAAL</sequence>
<reference evidence="1 2" key="1">
    <citation type="journal article" date="2018" name="Genome Biol. Evol.">
        <title>Multiple Roots of Fruiting Body Formation in Amoebozoa.</title>
        <authorList>
            <person name="Hillmann F."/>
            <person name="Forbes G."/>
            <person name="Novohradska S."/>
            <person name="Ferling I."/>
            <person name="Riege K."/>
            <person name="Groth M."/>
            <person name="Westermann M."/>
            <person name="Marz M."/>
            <person name="Spaller T."/>
            <person name="Winckler T."/>
            <person name="Schaap P."/>
            <person name="Glockner G."/>
        </authorList>
    </citation>
    <scope>NUCLEOTIDE SEQUENCE [LARGE SCALE GENOMIC DNA]</scope>
    <source>
        <strain evidence="1 2">Jena</strain>
    </source>
</reference>
<accession>A0A2P6NC83</accession>
<proteinExistence type="predicted"/>
<protein>
    <submittedName>
        <fullName evidence="1">Uncharacterized protein</fullName>
    </submittedName>
</protein>
<dbReference type="Proteomes" id="UP000241769">
    <property type="component" value="Unassembled WGS sequence"/>
</dbReference>
<dbReference type="AlphaFoldDB" id="A0A2P6NC83"/>
<comment type="caution">
    <text evidence="1">The sequence shown here is derived from an EMBL/GenBank/DDBJ whole genome shotgun (WGS) entry which is preliminary data.</text>
</comment>
<evidence type="ECO:0000313" key="1">
    <source>
        <dbReference type="EMBL" id="PRP81559.1"/>
    </source>
</evidence>
<organism evidence="1 2">
    <name type="scientific">Planoprotostelium fungivorum</name>
    <dbReference type="NCBI Taxonomy" id="1890364"/>
    <lineage>
        <taxon>Eukaryota</taxon>
        <taxon>Amoebozoa</taxon>
        <taxon>Evosea</taxon>
        <taxon>Variosea</taxon>
        <taxon>Cavosteliida</taxon>
        <taxon>Cavosteliaceae</taxon>
        <taxon>Planoprotostelium</taxon>
    </lineage>
</organism>
<dbReference type="EMBL" id="MDYQ01000121">
    <property type="protein sequence ID" value="PRP81559.1"/>
    <property type="molecule type" value="Genomic_DNA"/>
</dbReference>
<dbReference type="InParanoid" id="A0A2P6NC83"/>
<gene>
    <name evidence="1" type="ORF">PROFUN_01066</name>
</gene>
<name>A0A2P6NC83_9EUKA</name>
<keyword evidence="2" id="KW-1185">Reference proteome</keyword>
<evidence type="ECO:0000313" key="2">
    <source>
        <dbReference type="Proteomes" id="UP000241769"/>
    </source>
</evidence>